<dbReference type="PANTHER" id="PTHR33420:SF3">
    <property type="entry name" value="FIMBRIAL SUBUNIT ELFA"/>
    <property type="match status" value="1"/>
</dbReference>
<dbReference type="EMBL" id="CP045644">
    <property type="protein sequence ID" value="QFZ85602.1"/>
    <property type="molecule type" value="Genomic_DNA"/>
</dbReference>
<dbReference type="RefSeq" id="WP_153284167.1">
    <property type="nucleotide sequence ID" value="NZ_CP045644.1"/>
</dbReference>
<dbReference type="InterPro" id="IPR036937">
    <property type="entry name" value="Adhesion_dom_fimbrial_sf"/>
</dbReference>
<name>A0A5Q0MB05_VARPD</name>
<dbReference type="Pfam" id="PF16970">
    <property type="entry name" value="FimA"/>
    <property type="match status" value="1"/>
</dbReference>
<evidence type="ECO:0000313" key="6">
    <source>
        <dbReference type="EMBL" id="QFZ85602.1"/>
    </source>
</evidence>
<keyword evidence="3 5" id="KW-0732">Signal</keyword>
<evidence type="ECO:0000313" key="7">
    <source>
        <dbReference type="Proteomes" id="UP000326780"/>
    </source>
</evidence>
<reference evidence="6 7" key="1">
    <citation type="submission" date="2019-10" db="EMBL/GenBank/DDBJ databases">
        <title>Complete genome sequence of Variovorax paradoxus 5C-2.</title>
        <authorList>
            <person name="Gogoleva N.E."/>
            <person name="Balkin A.S."/>
        </authorList>
    </citation>
    <scope>NUCLEOTIDE SEQUENCE [LARGE SCALE GENOMIC DNA]</scope>
    <source>
        <strain evidence="6 7">5C-2</strain>
    </source>
</reference>
<dbReference type="InterPro" id="IPR039458">
    <property type="entry name" value="FimA-like"/>
</dbReference>
<dbReference type="PANTHER" id="PTHR33420">
    <property type="entry name" value="FIMBRIAL SUBUNIT ELFA-RELATED"/>
    <property type="match status" value="1"/>
</dbReference>
<protein>
    <submittedName>
        <fullName evidence="6">Type 1 fimbrial protein</fullName>
    </submittedName>
</protein>
<dbReference type="Proteomes" id="UP000326780">
    <property type="component" value="Chromosome"/>
</dbReference>
<evidence type="ECO:0000256" key="1">
    <source>
        <dbReference type="ARBA" id="ARBA00004561"/>
    </source>
</evidence>
<evidence type="ECO:0000256" key="2">
    <source>
        <dbReference type="ARBA" id="ARBA00006671"/>
    </source>
</evidence>
<dbReference type="SUPFAM" id="SSF49401">
    <property type="entry name" value="Bacterial adhesins"/>
    <property type="match status" value="1"/>
</dbReference>
<evidence type="ECO:0000256" key="4">
    <source>
        <dbReference type="ARBA" id="ARBA00023263"/>
    </source>
</evidence>
<dbReference type="GO" id="GO:0009289">
    <property type="term" value="C:pilus"/>
    <property type="evidence" value="ECO:0007669"/>
    <property type="project" value="UniProtKB-SubCell"/>
</dbReference>
<dbReference type="Gene3D" id="2.60.40.1090">
    <property type="entry name" value="Fimbrial-type adhesion domain"/>
    <property type="match status" value="1"/>
</dbReference>
<evidence type="ECO:0000256" key="3">
    <source>
        <dbReference type="ARBA" id="ARBA00022729"/>
    </source>
</evidence>
<comment type="similarity">
    <text evidence="2">Belongs to the fimbrial protein family.</text>
</comment>
<dbReference type="AlphaFoldDB" id="A0A5Q0MB05"/>
<dbReference type="InterPro" id="IPR050263">
    <property type="entry name" value="Bact_Fimbrial_Adh_Pro"/>
</dbReference>
<evidence type="ECO:0000256" key="5">
    <source>
        <dbReference type="SAM" id="SignalP"/>
    </source>
</evidence>
<accession>A0A5Q0MB05</accession>
<gene>
    <name evidence="6" type="ORF">GFK26_23955</name>
</gene>
<comment type="subcellular location">
    <subcellularLocation>
        <location evidence="1">Fimbrium</location>
    </subcellularLocation>
</comment>
<keyword evidence="4" id="KW-0281">Fimbrium</keyword>
<dbReference type="InterPro" id="IPR008966">
    <property type="entry name" value="Adhesion_dom_sf"/>
</dbReference>
<dbReference type="GO" id="GO:0043709">
    <property type="term" value="P:cell adhesion involved in single-species biofilm formation"/>
    <property type="evidence" value="ECO:0007669"/>
    <property type="project" value="TreeGrafter"/>
</dbReference>
<feature type="chain" id="PRO_5025055694" evidence="5">
    <location>
        <begin position="26"/>
        <end position="179"/>
    </location>
</feature>
<proteinExistence type="inferred from homology"/>
<sequence>MKKNLLSIAAAASLGLLALAPAAHAADGQIDFTGSVVSSSCVINGGAPTFTVSLPPVSTKTLLNAGEVAGRVPVPITLTGCTPDTKVRAHFESGLTTNGAGRLTADAGAGNAANVELQLLNDGFLPVKAGAAEGTQNTNLVDVPASGNADLKYYVEYYSNGAATAGAVKSRVMYSITYE</sequence>
<feature type="signal peptide" evidence="5">
    <location>
        <begin position="1"/>
        <end position="25"/>
    </location>
</feature>
<organism evidence="6 7">
    <name type="scientific">Variovorax paradoxus</name>
    <dbReference type="NCBI Taxonomy" id="34073"/>
    <lineage>
        <taxon>Bacteria</taxon>
        <taxon>Pseudomonadati</taxon>
        <taxon>Pseudomonadota</taxon>
        <taxon>Betaproteobacteria</taxon>
        <taxon>Burkholderiales</taxon>
        <taxon>Comamonadaceae</taxon>
        <taxon>Variovorax</taxon>
    </lineage>
</organism>